<dbReference type="Pfam" id="PF16778">
    <property type="entry name" value="Phage_tail_APC"/>
    <property type="match status" value="1"/>
</dbReference>
<sequence length="203" mass="22735">MLNMKTVHQTDEDGILLYSGEVALQPHGGYSIPYLAVIVTPPACPAGRIARWRSDVEPLSPTFGQKGTGEWETVEDRRADSFYLTTDGGTYRLGSSTEAGLVYRGTGPVPGWLTETPRPSDLHIWDGDGWQLDQEAADRQAAAVARIWRDAEIRRTDHLMMPDYPLVEESRQALQEYRQALRDWPTQSGFPLIGSRPQPPSWL</sequence>
<proteinExistence type="predicted"/>
<evidence type="ECO:0000259" key="1">
    <source>
        <dbReference type="Pfam" id="PF16778"/>
    </source>
</evidence>
<dbReference type="EMBL" id="CADILG010000004">
    <property type="protein sequence ID" value="CAB3834179.1"/>
    <property type="molecule type" value="Genomic_DNA"/>
</dbReference>
<accession>A0A6S7CJC6</accession>
<evidence type="ECO:0000313" key="2">
    <source>
        <dbReference type="EMBL" id="CAB3834179.1"/>
    </source>
</evidence>
<organism evidence="2 3">
    <name type="scientific">Achromobacter anxifer</name>
    <dbReference type="NCBI Taxonomy" id="1287737"/>
    <lineage>
        <taxon>Bacteria</taxon>
        <taxon>Pseudomonadati</taxon>
        <taxon>Pseudomonadota</taxon>
        <taxon>Betaproteobacteria</taxon>
        <taxon>Burkholderiales</taxon>
        <taxon>Alcaligenaceae</taxon>
        <taxon>Achromobacter</taxon>
    </lineage>
</organism>
<dbReference type="Gene3D" id="6.10.140.1310">
    <property type="match status" value="1"/>
</dbReference>
<protein>
    <recommendedName>
        <fullName evidence="1">Phage tail assembly chaperone-like domain-containing protein</fullName>
    </recommendedName>
</protein>
<gene>
    <name evidence="2" type="ORF">LMG26858_00850</name>
</gene>
<dbReference type="AlphaFoldDB" id="A0A6S7CJC6"/>
<evidence type="ECO:0000313" key="3">
    <source>
        <dbReference type="Proteomes" id="UP000494117"/>
    </source>
</evidence>
<reference evidence="2 3" key="1">
    <citation type="submission" date="2020-04" db="EMBL/GenBank/DDBJ databases">
        <authorList>
            <person name="De Canck E."/>
        </authorList>
    </citation>
    <scope>NUCLEOTIDE SEQUENCE [LARGE SCALE GENOMIC DNA]</scope>
    <source>
        <strain evidence="2 3">LMG 26858</strain>
    </source>
</reference>
<feature type="domain" description="Phage tail assembly chaperone-like" evidence="1">
    <location>
        <begin position="143"/>
        <end position="200"/>
    </location>
</feature>
<dbReference type="Proteomes" id="UP000494117">
    <property type="component" value="Unassembled WGS sequence"/>
</dbReference>
<keyword evidence="3" id="KW-1185">Reference proteome</keyword>
<name>A0A6S7CJC6_9BURK</name>
<dbReference type="InterPro" id="IPR031893">
    <property type="entry name" value="Phage_tail_APC"/>
</dbReference>